<keyword evidence="1" id="KW-0732">Signal</keyword>
<feature type="chain" id="PRO_5032555204" description="Cyanovirin-N domain-containing protein" evidence="1">
    <location>
        <begin position="21"/>
        <end position="124"/>
    </location>
</feature>
<evidence type="ECO:0000259" key="2">
    <source>
        <dbReference type="Pfam" id="PF08881"/>
    </source>
</evidence>
<dbReference type="InterPro" id="IPR011058">
    <property type="entry name" value="Cyanovirin-N"/>
</dbReference>
<feature type="domain" description="Cyanovirin-N" evidence="2">
    <location>
        <begin position="30"/>
        <end position="122"/>
    </location>
</feature>
<reference evidence="3" key="1">
    <citation type="submission" date="2020-10" db="EMBL/GenBank/DDBJ databases">
        <title>Genome Sequence of Monilinia vaccinii-corymbosi Sheds Light on Mummy Berry Disease Infection of Blueberry and Mating Type.</title>
        <authorList>
            <person name="Yow A.G."/>
            <person name="Zhang Y."/>
            <person name="Bansal K."/>
            <person name="Eacker S.M."/>
            <person name="Sullivan S."/>
            <person name="Liachko I."/>
            <person name="Cubeta M.A."/>
            <person name="Rollins J.A."/>
            <person name="Ashrafi H."/>
        </authorList>
    </citation>
    <scope>NUCLEOTIDE SEQUENCE</scope>
    <source>
        <strain evidence="3">RL-1</strain>
    </source>
</reference>
<accession>A0A8A3PLA6</accession>
<dbReference type="Gene3D" id="2.30.60.10">
    <property type="entry name" value="Cyanovirin-N"/>
    <property type="match status" value="1"/>
</dbReference>
<dbReference type="OrthoDB" id="2947935at2759"/>
<organism evidence="3 4">
    <name type="scientific">Monilinia vaccinii-corymbosi</name>
    <dbReference type="NCBI Taxonomy" id="61207"/>
    <lineage>
        <taxon>Eukaryota</taxon>
        <taxon>Fungi</taxon>
        <taxon>Dikarya</taxon>
        <taxon>Ascomycota</taxon>
        <taxon>Pezizomycotina</taxon>
        <taxon>Leotiomycetes</taxon>
        <taxon>Helotiales</taxon>
        <taxon>Sclerotiniaceae</taxon>
        <taxon>Monilinia</taxon>
    </lineage>
</organism>
<dbReference type="AlphaFoldDB" id="A0A8A3PLA6"/>
<dbReference type="Pfam" id="PF08881">
    <property type="entry name" value="CVNH"/>
    <property type="match status" value="1"/>
</dbReference>
<protein>
    <recommendedName>
        <fullName evidence="2">Cyanovirin-N domain-containing protein</fullName>
    </recommendedName>
</protein>
<feature type="signal peptide" evidence="1">
    <location>
        <begin position="1"/>
        <end position="20"/>
    </location>
</feature>
<keyword evidence="4" id="KW-1185">Reference proteome</keyword>
<dbReference type="InterPro" id="IPR036673">
    <property type="entry name" value="Cyanovirin-N_sf"/>
</dbReference>
<dbReference type="Proteomes" id="UP000672032">
    <property type="component" value="Chromosome 6"/>
</dbReference>
<gene>
    <name evidence="3" type="ORF">DSL72_007307</name>
</gene>
<evidence type="ECO:0000256" key="1">
    <source>
        <dbReference type="SAM" id="SignalP"/>
    </source>
</evidence>
<proteinExistence type="predicted"/>
<dbReference type="EMBL" id="CP063410">
    <property type="protein sequence ID" value="QSZ36182.1"/>
    <property type="molecule type" value="Genomic_DNA"/>
</dbReference>
<evidence type="ECO:0000313" key="3">
    <source>
        <dbReference type="EMBL" id="QSZ36182.1"/>
    </source>
</evidence>
<evidence type="ECO:0000313" key="4">
    <source>
        <dbReference type="Proteomes" id="UP000672032"/>
    </source>
</evidence>
<name>A0A8A3PLA6_9HELO</name>
<dbReference type="SUPFAM" id="SSF51322">
    <property type="entry name" value="Cyanovirin-N"/>
    <property type="match status" value="1"/>
</dbReference>
<sequence length="124" mass="13181">MVKLSSSVLLVSVLASVTNAASGFLNNNICDRNTLSYNNDQTLSVTCKGKVLTIKLSNCIANSNGQLVWRPSKPNFTGCAGCSVRDINLICDTCFKLDGDAVEYNPGVRLNNGIGYVNGKLTCA</sequence>